<reference evidence="2" key="2">
    <citation type="submission" date="2020-09" db="EMBL/GenBank/DDBJ databases">
        <authorList>
            <person name="Sun Q."/>
            <person name="Ohkuma M."/>
        </authorList>
    </citation>
    <scope>NUCLEOTIDE SEQUENCE</scope>
    <source>
        <strain evidence="2">JCM 4834</strain>
    </source>
</reference>
<keyword evidence="1" id="KW-1133">Transmembrane helix</keyword>
<reference evidence="2" key="1">
    <citation type="journal article" date="2014" name="Int. J. Syst. Evol. Microbiol.">
        <title>Complete genome sequence of Corynebacterium casei LMG S-19264T (=DSM 44701T), isolated from a smear-ripened cheese.</title>
        <authorList>
            <consortium name="US DOE Joint Genome Institute (JGI-PGF)"/>
            <person name="Walter F."/>
            <person name="Albersmeier A."/>
            <person name="Kalinowski J."/>
            <person name="Ruckert C."/>
        </authorList>
    </citation>
    <scope>NUCLEOTIDE SEQUENCE</scope>
    <source>
        <strain evidence="2">JCM 4834</strain>
    </source>
</reference>
<feature type="transmembrane region" description="Helical" evidence="1">
    <location>
        <begin position="20"/>
        <end position="42"/>
    </location>
</feature>
<organism evidence="2 3">
    <name type="scientific">Streptomyces subrutilus</name>
    <dbReference type="NCBI Taxonomy" id="36818"/>
    <lineage>
        <taxon>Bacteria</taxon>
        <taxon>Bacillati</taxon>
        <taxon>Actinomycetota</taxon>
        <taxon>Actinomycetes</taxon>
        <taxon>Kitasatosporales</taxon>
        <taxon>Streptomycetaceae</taxon>
        <taxon>Streptomyces</taxon>
    </lineage>
</organism>
<proteinExistence type="predicted"/>
<dbReference type="Proteomes" id="UP000634660">
    <property type="component" value="Unassembled WGS sequence"/>
</dbReference>
<evidence type="ECO:0000256" key="1">
    <source>
        <dbReference type="SAM" id="Phobius"/>
    </source>
</evidence>
<keyword evidence="1" id="KW-0472">Membrane</keyword>
<gene>
    <name evidence="2" type="ORF">GCM10010371_57420</name>
</gene>
<evidence type="ECO:0000313" key="2">
    <source>
        <dbReference type="EMBL" id="GGZ90011.1"/>
    </source>
</evidence>
<accession>A0A918RAD2</accession>
<protein>
    <submittedName>
        <fullName evidence="2">Uncharacterized protein</fullName>
    </submittedName>
</protein>
<comment type="caution">
    <text evidence="2">The sequence shown here is derived from an EMBL/GenBank/DDBJ whole genome shotgun (WGS) entry which is preliminary data.</text>
</comment>
<dbReference type="EMBL" id="BMVX01000028">
    <property type="protein sequence ID" value="GGZ90011.1"/>
    <property type="molecule type" value="Genomic_DNA"/>
</dbReference>
<dbReference type="AlphaFoldDB" id="A0A918RAD2"/>
<evidence type="ECO:0000313" key="3">
    <source>
        <dbReference type="Proteomes" id="UP000634660"/>
    </source>
</evidence>
<name>A0A918RAD2_9ACTN</name>
<sequence>MRVATDLVTPETERLPEAELRYAVVGAHGCSLAMAVVPYLLADGDPGAARFLAAGEPLPMGVQPVVVADSTVYGAVSVERLMRYWAPNLPRPWVVLTSEAPIPSPAAARYRIRALAARFAGTATLPYLPVLRTVEDPAQAMDHDAVQAAAARLRRHLEGN</sequence>
<keyword evidence="1" id="KW-0812">Transmembrane</keyword>